<dbReference type="PROSITE" id="PS51273">
    <property type="entry name" value="GATASE_TYPE_1"/>
    <property type="match status" value="1"/>
</dbReference>
<evidence type="ECO:0000313" key="3">
    <source>
        <dbReference type="Proteomes" id="UP000192575"/>
    </source>
</evidence>
<name>A0A1V9RFZ0_9LACO</name>
<dbReference type="InterPro" id="IPR017926">
    <property type="entry name" value="GATASE"/>
</dbReference>
<dbReference type="Pfam" id="PF00117">
    <property type="entry name" value="GATase"/>
    <property type="match status" value="1"/>
</dbReference>
<dbReference type="EMBL" id="NBEF01000010">
    <property type="protein sequence ID" value="OQQ91898.1"/>
    <property type="molecule type" value="Genomic_DNA"/>
</dbReference>
<comment type="caution">
    <text evidence="2">The sequence shown here is derived from an EMBL/GenBank/DDBJ whole genome shotgun (WGS) entry which is preliminary data.</text>
</comment>
<dbReference type="InterPro" id="IPR044992">
    <property type="entry name" value="ChyE-like"/>
</dbReference>
<dbReference type="Gene3D" id="3.40.50.880">
    <property type="match status" value="1"/>
</dbReference>
<organism evidence="2 3">
    <name type="scientific">Ligilactobacillus salivarius</name>
    <dbReference type="NCBI Taxonomy" id="1624"/>
    <lineage>
        <taxon>Bacteria</taxon>
        <taxon>Bacillati</taxon>
        <taxon>Bacillota</taxon>
        <taxon>Bacilli</taxon>
        <taxon>Lactobacillales</taxon>
        <taxon>Lactobacillaceae</taxon>
        <taxon>Ligilactobacillus</taxon>
    </lineage>
</organism>
<dbReference type="PANTHER" id="PTHR42695">
    <property type="entry name" value="GLUTAMINE AMIDOTRANSFERASE YLR126C-RELATED"/>
    <property type="match status" value="1"/>
</dbReference>
<evidence type="ECO:0000313" key="2">
    <source>
        <dbReference type="EMBL" id="OQQ91898.1"/>
    </source>
</evidence>
<accession>A0A1V9RFZ0</accession>
<dbReference type="PANTHER" id="PTHR42695:SF5">
    <property type="entry name" value="GLUTAMINE AMIDOTRANSFERASE YLR126C-RELATED"/>
    <property type="match status" value="1"/>
</dbReference>
<dbReference type="Proteomes" id="UP000192575">
    <property type="component" value="Unassembled WGS sequence"/>
</dbReference>
<sequence length="226" mass="26138">MKITVLQHTPNEGLGMIRDYAHLHKHELYVYHPYQFGILPQANEIDFLIILGGPMSPNDDLDWIVQERKIIAELLVRKKSIIGFCYGAQQIAKTLGYKVTKSPYKEVGWAKVYRQCDIKLELPDSFTAFHWHEEMFEVPQEAKLLFSSDLVKNQGFILGDNVVGLQFHFEQDEDSVREVALNDGNYALQNNALHQTPEDIIKHGVPKENKEILFKLLDYLLVDDRK</sequence>
<dbReference type="RefSeq" id="WP_081533672.1">
    <property type="nucleotide sequence ID" value="NZ_NBEF01000010.1"/>
</dbReference>
<dbReference type="CDD" id="cd01741">
    <property type="entry name" value="GATase1_1"/>
    <property type="match status" value="1"/>
</dbReference>
<reference evidence="2 3" key="1">
    <citation type="submission" date="2017-03" db="EMBL/GenBank/DDBJ databases">
        <title>Phylogenomics and comparative genomics of Lactobacillus salivarius, a mammalian gut commensal.</title>
        <authorList>
            <person name="Harris H.M."/>
        </authorList>
    </citation>
    <scope>NUCLEOTIDE SEQUENCE [LARGE SCALE GENOMIC DNA]</scope>
    <source>
        <strain evidence="2 3">JCM 1047</strain>
    </source>
</reference>
<feature type="domain" description="Glutamine amidotransferase" evidence="1">
    <location>
        <begin position="41"/>
        <end position="171"/>
    </location>
</feature>
<proteinExistence type="predicted"/>
<dbReference type="GO" id="GO:0005829">
    <property type="term" value="C:cytosol"/>
    <property type="evidence" value="ECO:0007669"/>
    <property type="project" value="TreeGrafter"/>
</dbReference>
<dbReference type="InterPro" id="IPR029062">
    <property type="entry name" value="Class_I_gatase-like"/>
</dbReference>
<protein>
    <submittedName>
        <fullName evidence="2">GMP synthase</fullName>
    </submittedName>
</protein>
<dbReference type="SUPFAM" id="SSF52317">
    <property type="entry name" value="Class I glutamine amidotransferase-like"/>
    <property type="match status" value="1"/>
</dbReference>
<gene>
    <name evidence="2" type="ORF">B6U56_01625</name>
</gene>
<evidence type="ECO:0000259" key="1">
    <source>
        <dbReference type="Pfam" id="PF00117"/>
    </source>
</evidence>
<dbReference type="AlphaFoldDB" id="A0A1V9RFZ0"/>